<gene>
    <name evidence="6" type="ORF">DGYR_LOCUS938</name>
</gene>
<comment type="similarity">
    <text evidence="2 4">Belongs to the pyridoxal phosphate-binding protein YggS/PROSC family.</text>
</comment>
<dbReference type="InterPro" id="IPR001608">
    <property type="entry name" value="Ala_racemase_N"/>
</dbReference>
<dbReference type="PANTHER" id="PTHR10146:SF14">
    <property type="entry name" value="PYRIDOXAL PHOSPHATE HOMEOSTASIS PROTEIN"/>
    <property type="match status" value="1"/>
</dbReference>
<comment type="cofactor">
    <cofactor evidence="3">
        <name>pyridoxal 5'-phosphate</name>
        <dbReference type="ChEBI" id="CHEBI:597326"/>
    </cofactor>
</comment>
<sequence>MSRSAGKAMSEIAKNLSKVRDRIAHAIKNRPICYDSVNVRLVAVGKTKPSSQIQDAYNAGQRNFGENYVNELVEKSRDDVLNEACPDIKWHFIGHLQSNKVNKITTIPNLYMIETIDSEKLANAVNKSWQRVEAKDALNVMVQVNTSGEDQKSGINPSEAHKLVDHIRQNCPSLMFKGLMTIGAMNYDLTLGPNPDFQQLIQCRKNVAEKLGLNELDIELSMGMSNDFEHAIENGSSNIRVGSTIFGARQYNTT</sequence>
<evidence type="ECO:0000313" key="7">
    <source>
        <dbReference type="Proteomes" id="UP000549394"/>
    </source>
</evidence>
<keyword evidence="1 2" id="KW-0663">Pyridoxal phosphate</keyword>
<comment type="function">
    <text evidence="2">Pyridoxal 5'-phosphate (PLP)-binding protein, which may be involved in intracellular homeostatic regulation of pyridoxal 5'-phosphate (PLP), the active form of vitamin B6.</text>
</comment>
<dbReference type="CDD" id="cd06822">
    <property type="entry name" value="PLPDE_III_YBL036c_euk"/>
    <property type="match status" value="1"/>
</dbReference>
<keyword evidence="7" id="KW-1185">Reference proteome</keyword>
<feature type="modified residue" description="N6-(pyridoxal phosphate)lysine" evidence="2 3">
    <location>
        <position position="46"/>
    </location>
</feature>
<dbReference type="PIRSF" id="PIRSF004848">
    <property type="entry name" value="YBL036c_PLPDEIII"/>
    <property type="match status" value="1"/>
</dbReference>
<dbReference type="FunFam" id="3.20.20.10:FF:000007">
    <property type="entry name" value="Pyridoxal phosphate homeostasis protein"/>
    <property type="match status" value="1"/>
</dbReference>
<evidence type="ECO:0000256" key="4">
    <source>
        <dbReference type="RuleBase" id="RU004514"/>
    </source>
</evidence>
<dbReference type="Gene3D" id="3.20.20.10">
    <property type="entry name" value="Alanine racemase"/>
    <property type="match status" value="1"/>
</dbReference>
<organism evidence="6 7">
    <name type="scientific">Dimorphilus gyrociliatus</name>
    <dbReference type="NCBI Taxonomy" id="2664684"/>
    <lineage>
        <taxon>Eukaryota</taxon>
        <taxon>Metazoa</taxon>
        <taxon>Spiralia</taxon>
        <taxon>Lophotrochozoa</taxon>
        <taxon>Annelida</taxon>
        <taxon>Polychaeta</taxon>
        <taxon>Polychaeta incertae sedis</taxon>
        <taxon>Dinophilidae</taxon>
        <taxon>Dimorphilus</taxon>
    </lineage>
</organism>
<evidence type="ECO:0000256" key="3">
    <source>
        <dbReference type="PIRSR" id="PIRSR004848-1"/>
    </source>
</evidence>
<dbReference type="PANTHER" id="PTHR10146">
    <property type="entry name" value="PROLINE SYNTHETASE CO-TRANSCRIBED BACTERIAL HOMOLOG PROTEIN"/>
    <property type="match status" value="1"/>
</dbReference>
<evidence type="ECO:0000256" key="2">
    <source>
        <dbReference type="HAMAP-Rule" id="MF_03225"/>
    </source>
</evidence>
<dbReference type="EMBL" id="CAJFCJ010000002">
    <property type="protein sequence ID" value="CAD5111687.1"/>
    <property type="molecule type" value="Genomic_DNA"/>
</dbReference>
<protein>
    <recommendedName>
        <fullName evidence="2">Pyridoxal phosphate homeostasis protein</fullName>
        <shortName evidence="2">PLP homeostasis protein</shortName>
    </recommendedName>
</protein>
<dbReference type="AlphaFoldDB" id="A0A7I8VAX5"/>
<proteinExistence type="inferred from homology"/>
<reference evidence="6 7" key="1">
    <citation type="submission" date="2020-08" db="EMBL/GenBank/DDBJ databases">
        <authorList>
            <person name="Hejnol A."/>
        </authorList>
    </citation>
    <scope>NUCLEOTIDE SEQUENCE [LARGE SCALE GENOMIC DNA]</scope>
</reference>
<dbReference type="PROSITE" id="PS01211">
    <property type="entry name" value="UPF0001"/>
    <property type="match status" value="1"/>
</dbReference>
<comment type="caution">
    <text evidence="6">The sequence shown here is derived from an EMBL/GenBank/DDBJ whole genome shotgun (WGS) entry which is preliminary data.</text>
</comment>
<feature type="domain" description="Alanine racemase N-terminal" evidence="5">
    <location>
        <begin position="38"/>
        <end position="249"/>
    </location>
</feature>
<evidence type="ECO:0000259" key="5">
    <source>
        <dbReference type="Pfam" id="PF01168"/>
    </source>
</evidence>
<dbReference type="InterPro" id="IPR029066">
    <property type="entry name" value="PLP-binding_barrel"/>
</dbReference>
<dbReference type="OrthoDB" id="1915887at2759"/>
<dbReference type="GO" id="GO:0030170">
    <property type="term" value="F:pyridoxal phosphate binding"/>
    <property type="evidence" value="ECO:0007669"/>
    <property type="project" value="UniProtKB-UniRule"/>
</dbReference>
<dbReference type="SUPFAM" id="SSF51419">
    <property type="entry name" value="PLP-binding barrel"/>
    <property type="match status" value="1"/>
</dbReference>
<dbReference type="Pfam" id="PF01168">
    <property type="entry name" value="Ala_racemase_N"/>
    <property type="match status" value="1"/>
</dbReference>
<dbReference type="Proteomes" id="UP000549394">
    <property type="component" value="Unassembled WGS sequence"/>
</dbReference>
<name>A0A7I8VAX5_9ANNE</name>
<evidence type="ECO:0000313" key="6">
    <source>
        <dbReference type="EMBL" id="CAD5111687.1"/>
    </source>
</evidence>
<accession>A0A7I8VAX5</accession>
<dbReference type="NCBIfam" id="TIGR00044">
    <property type="entry name" value="YggS family pyridoxal phosphate-dependent enzyme"/>
    <property type="match status" value="1"/>
</dbReference>
<dbReference type="InterPro" id="IPR011078">
    <property type="entry name" value="PyrdxlP_homeostasis"/>
</dbReference>
<dbReference type="HAMAP" id="MF_02087">
    <property type="entry name" value="PLP_homeostasis"/>
    <property type="match status" value="1"/>
</dbReference>
<evidence type="ECO:0000256" key="1">
    <source>
        <dbReference type="ARBA" id="ARBA00022898"/>
    </source>
</evidence>